<organism evidence="2 3">
    <name type="scientific">Vigna angularis var. angularis</name>
    <dbReference type="NCBI Taxonomy" id="157739"/>
    <lineage>
        <taxon>Eukaryota</taxon>
        <taxon>Viridiplantae</taxon>
        <taxon>Streptophyta</taxon>
        <taxon>Embryophyta</taxon>
        <taxon>Tracheophyta</taxon>
        <taxon>Spermatophyta</taxon>
        <taxon>Magnoliopsida</taxon>
        <taxon>eudicotyledons</taxon>
        <taxon>Gunneridae</taxon>
        <taxon>Pentapetalae</taxon>
        <taxon>rosids</taxon>
        <taxon>fabids</taxon>
        <taxon>Fabales</taxon>
        <taxon>Fabaceae</taxon>
        <taxon>Papilionoideae</taxon>
        <taxon>50 kb inversion clade</taxon>
        <taxon>NPAAA clade</taxon>
        <taxon>indigoferoid/millettioid clade</taxon>
        <taxon>Phaseoleae</taxon>
        <taxon>Vigna</taxon>
    </lineage>
</organism>
<dbReference type="Proteomes" id="UP000291084">
    <property type="component" value="Chromosome 5"/>
</dbReference>
<dbReference type="EMBL" id="AP015038">
    <property type="protein sequence ID" value="BAT88038.1"/>
    <property type="molecule type" value="Genomic_DNA"/>
</dbReference>
<feature type="compositionally biased region" description="Low complexity" evidence="1">
    <location>
        <begin position="8"/>
        <end position="20"/>
    </location>
</feature>
<sequence>MASPNFSSPPKSVTSVVPSSFHPHTSNTSISLKLTPDNFLIWQQVFATIKGLQLFRFLDGLDIPPKYLSSEDAISSVIIPAFLQYLQQDQPLVAWLLASMNTSVLNQMVDLTPASQIWNKVQIYHAYQSREKIKSLKIAIIF</sequence>
<protein>
    <recommendedName>
        <fullName evidence="4">Retrotransposon Copia-like N-terminal domain-containing protein</fullName>
    </recommendedName>
</protein>
<name>A0A0S3S5C8_PHAAN</name>
<feature type="region of interest" description="Disordered" evidence="1">
    <location>
        <begin position="1"/>
        <end position="23"/>
    </location>
</feature>
<evidence type="ECO:0000313" key="2">
    <source>
        <dbReference type="EMBL" id="BAT88038.1"/>
    </source>
</evidence>
<dbReference type="AlphaFoldDB" id="A0A0S3S5C8"/>
<evidence type="ECO:0008006" key="4">
    <source>
        <dbReference type="Google" id="ProtNLM"/>
    </source>
</evidence>
<accession>A0A0S3S5C8</accession>
<evidence type="ECO:0000313" key="3">
    <source>
        <dbReference type="Proteomes" id="UP000291084"/>
    </source>
</evidence>
<proteinExistence type="predicted"/>
<keyword evidence="3" id="KW-1185">Reference proteome</keyword>
<gene>
    <name evidence="2" type="primary">Vigan.05G147100</name>
    <name evidence="2" type="ORF">VIGAN_05147100</name>
</gene>
<evidence type="ECO:0000256" key="1">
    <source>
        <dbReference type="SAM" id="MobiDB-lite"/>
    </source>
</evidence>
<reference evidence="2 3" key="1">
    <citation type="journal article" date="2015" name="Sci. Rep.">
        <title>The power of single molecule real-time sequencing technology in the de novo assembly of a eukaryotic genome.</title>
        <authorList>
            <person name="Sakai H."/>
            <person name="Naito K."/>
            <person name="Ogiso-Tanaka E."/>
            <person name="Takahashi Y."/>
            <person name="Iseki K."/>
            <person name="Muto C."/>
            <person name="Satou K."/>
            <person name="Teruya K."/>
            <person name="Shiroma A."/>
            <person name="Shimoji M."/>
            <person name="Hirano T."/>
            <person name="Itoh T."/>
            <person name="Kaga A."/>
            <person name="Tomooka N."/>
        </authorList>
    </citation>
    <scope>NUCLEOTIDE SEQUENCE [LARGE SCALE GENOMIC DNA]</scope>
    <source>
        <strain evidence="3">cv. Shumari</strain>
    </source>
</reference>